<feature type="compositionally biased region" description="Basic residues" evidence="1">
    <location>
        <begin position="9"/>
        <end position="21"/>
    </location>
</feature>
<feature type="compositionally biased region" description="Low complexity" evidence="1">
    <location>
        <begin position="79"/>
        <end position="89"/>
    </location>
</feature>
<comment type="caution">
    <text evidence="2">The sequence shown here is derived from an EMBL/GenBank/DDBJ whole genome shotgun (WGS) entry which is preliminary data.</text>
</comment>
<keyword evidence="3" id="KW-1185">Reference proteome</keyword>
<protein>
    <submittedName>
        <fullName evidence="2">Uncharacterized protein</fullName>
    </submittedName>
</protein>
<sequence>MAEPLLKRTFSRLRGKEKFRRKTDPKLGDIPGKADFLQSSLSSSSASAVQSEPPLAAEDNIKRGTQITVAKKQNWAKLSSSSSSSFSSSRDPPSAEGPHSLGSWSLDWESCSGKAQASKQAWSQKTLSEEAPEMRRKDFEREPGLCAPLYDTSGTALPKLTHPPGGYGEICIPASGEKLSGQGAYLQTLDRSSRAWVLSTGKSQATEEASRTLPNCLTEWRQGGSDRESNIWYNPIPEEEDLRGLAGGLGGRSDSGDPWRKREIEGSPESKRDPQTRTQRWAGLLGNSGFRSGSDRHGASGVPSAPTCSGTGSDGHAKELTTECAAAARKDNPDLPQQAVQVDPQQAGAVAGPLGAVAGA</sequence>
<evidence type="ECO:0000313" key="2">
    <source>
        <dbReference type="EMBL" id="KAI1886606.1"/>
    </source>
</evidence>
<feature type="region of interest" description="Disordered" evidence="1">
    <location>
        <begin position="241"/>
        <end position="317"/>
    </location>
</feature>
<proteinExistence type="predicted"/>
<feature type="compositionally biased region" description="Low complexity" evidence="1">
    <location>
        <begin position="37"/>
        <end position="51"/>
    </location>
</feature>
<feature type="compositionally biased region" description="Basic and acidic residues" evidence="1">
    <location>
        <begin position="254"/>
        <end position="275"/>
    </location>
</feature>
<name>A0A8T3CQC3_9TELE</name>
<dbReference type="Proteomes" id="UP000829720">
    <property type="component" value="Unassembled WGS sequence"/>
</dbReference>
<reference evidence="2" key="1">
    <citation type="submission" date="2021-01" db="EMBL/GenBank/DDBJ databases">
        <authorList>
            <person name="Zahm M."/>
            <person name="Roques C."/>
            <person name="Cabau C."/>
            <person name="Klopp C."/>
            <person name="Donnadieu C."/>
            <person name="Jouanno E."/>
            <person name="Lampietro C."/>
            <person name="Louis A."/>
            <person name="Herpin A."/>
            <person name="Echchiki A."/>
            <person name="Berthelot C."/>
            <person name="Parey E."/>
            <person name="Roest-Crollius H."/>
            <person name="Braasch I."/>
            <person name="Postlethwait J."/>
            <person name="Bobe J."/>
            <person name="Montfort J."/>
            <person name="Bouchez O."/>
            <person name="Begum T."/>
            <person name="Mejri S."/>
            <person name="Adams A."/>
            <person name="Chen W.-J."/>
            <person name="Guiguen Y."/>
        </authorList>
    </citation>
    <scope>NUCLEOTIDE SEQUENCE</scope>
    <source>
        <tissue evidence="2">Blood</tissue>
    </source>
</reference>
<evidence type="ECO:0000313" key="3">
    <source>
        <dbReference type="Proteomes" id="UP000829720"/>
    </source>
</evidence>
<gene>
    <name evidence="2" type="ORF">AGOR_G00197540</name>
</gene>
<feature type="region of interest" description="Disordered" evidence="1">
    <location>
        <begin position="115"/>
        <end position="161"/>
    </location>
</feature>
<accession>A0A8T3CQC3</accession>
<organism evidence="2 3">
    <name type="scientific">Albula goreensis</name>
    <dbReference type="NCBI Taxonomy" id="1534307"/>
    <lineage>
        <taxon>Eukaryota</taxon>
        <taxon>Metazoa</taxon>
        <taxon>Chordata</taxon>
        <taxon>Craniata</taxon>
        <taxon>Vertebrata</taxon>
        <taxon>Euteleostomi</taxon>
        <taxon>Actinopterygii</taxon>
        <taxon>Neopterygii</taxon>
        <taxon>Teleostei</taxon>
        <taxon>Albuliformes</taxon>
        <taxon>Albulidae</taxon>
        <taxon>Albula</taxon>
    </lineage>
</organism>
<dbReference type="OrthoDB" id="120383at2759"/>
<feature type="compositionally biased region" description="Polar residues" evidence="1">
    <location>
        <begin position="115"/>
        <end position="126"/>
    </location>
</feature>
<feature type="region of interest" description="Disordered" evidence="1">
    <location>
        <begin position="1"/>
        <end position="103"/>
    </location>
</feature>
<dbReference type="AlphaFoldDB" id="A0A8T3CQC3"/>
<feature type="compositionally biased region" description="Basic and acidic residues" evidence="1">
    <location>
        <begin position="132"/>
        <end position="143"/>
    </location>
</feature>
<dbReference type="EMBL" id="JAERUA010000019">
    <property type="protein sequence ID" value="KAI1886606.1"/>
    <property type="molecule type" value="Genomic_DNA"/>
</dbReference>
<evidence type="ECO:0000256" key="1">
    <source>
        <dbReference type="SAM" id="MobiDB-lite"/>
    </source>
</evidence>